<dbReference type="Gene3D" id="3.40.630.10">
    <property type="entry name" value="Zn peptidases"/>
    <property type="match status" value="1"/>
</dbReference>
<evidence type="ECO:0000313" key="2">
    <source>
        <dbReference type="Proteomes" id="UP000325579"/>
    </source>
</evidence>
<dbReference type="InterPro" id="IPR052030">
    <property type="entry name" value="Peptidase_M20/M20A_hydrolases"/>
</dbReference>
<dbReference type="GO" id="GO:0016805">
    <property type="term" value="F:dipeptidase activity"/>
    <property type="evidence" value="ECO:0007669"/>
    <property type="project" value="TreeGrafter"/>
</dbReference>
<evidence type="ECO:0008006" key="3">
    <source>
        <dbReference type="Google" id="ProtNLM"/>
    </source>
</evidence>
<protein>
    <recommendedName>
        <fullName evidence="3">Peptidase M20 domain-containing protein 2</fullName>
    </recommendedName>
</protein>
<dbReference type="AlphaFoldDB" id="A0A5N7DHQ0"/>
<dbReference type="OrthoDB" id="6119954at2759"/>
<dbReference type="PANTHER" id="PTHR30575">
    <property type="entry name" value="PEPTIDASE M20"/>
    <property type="match status" value="1"/>
</dbReference>
<sequence>MAIEQASKRLAEANRRENPELAYKKHIAHDTLCEILEENRFKVTRHAYRLDTFFEAKFGLREREIVFCAEYNALPNIRHAYGHNLIGIMSLTAFLASVAVLKTISQPGRIRIVNTPAEEHGGGKLDLLYAGAFEGADAALISYPIPYYYYYNTHGAVRAAGARLVAKQSKVAHYLRRTVYPAANPWNRANTLDVVITRYNNIFLLYQQLHLDQKIHCTILDTPKRTNIIAAPKINNLYKLSSWLCAYLEVGDLATGYKLDLKNKSAYSNLLVNDTLCGLYHDHIASYNNVSYVLPGIHAIFCIPVREKDVVTHHVSFTNATGMEEVFKIYLTVGKNLALCTLDLLQDNLKYEAIVVDWKIAKAELR</sequence>
<dbReference type="PANTHER" id="PTHR30575:SF8">
    <property type="entry name" value="PEPTIDASE M20 DOMAIN-CONTAINING PROTEIN 2"/>
    <property type="match status" value="1"/>
</dbReference>
<reference evidence="1 2" key="1">
    <citation type="submission" date="2019-04" db="EMBL/GenBank/DDBJ databases">
        <authorList>
            <consortium name="DOE Joint Genome Institute"/>
            <person name="Mondo S."/>
            <person name="Kjaerbolling I."/>
            <person name="Vesth T."/>
            <person name="Frisvad J.C."/>
            <person name="Nybo J.L."/>
            <person name="Theobald S."/>
            <person name="Kildgaard S."/>
            <person name="Isbrandt T."/>
            <person name="Kuo A."/>
            <person name="Sato A."/>
            <person name="Lyhne E.K."/>
            <person name="Kogle M.E."/>
            <person name="Wiebenga A."/>
            <person name="Kun R.S."/>
            <person name="Lubbers R.J."/>
            <person name="Makela M.R."/>
            <person name="Barry K."/>
            <person name="Chovatia M."/>
            <person name="Clum A."/>
            <person name="Daum C."/>
            <person name="Haridas S."/>
            <person name="He G."/>
            <person name="LaButti K."/>
            <person name="Lipzen A."/>
            <person name="Riley R."/>
            <person name="Salamov A."/>
            <person name="Simmons B.A."/>
            <person name="Magnuson J.K."/>
            <person name="Henrissat B."/>
            <person name="Mortensen U.H."/>
            <person name="Larsen T.O."/>
            <person name="Devries R.P."/>
            <person name="Grigoriev I.V."/>
            <person name="Machida M."/>
            <person name="Baker S.E."/>
            <person name="Andersen M.R."/>
            <person name="Cantor M.N."/>
            <person name="Hua S.X."/>
        </authorList>
    </citation>
    <scope>NUCLEOTIDE SEQUENCE [LARGE SCALE GENOMIC DNA]</scope>
    <source>
        <strain evidence="1 2">CBS 119388</strain>
    </source>
</reference>
<keyword evidence="2" id="KW-1185">Reference proteome</keyword>
<dbReference type="Proteomes" id="UP000325579">
    <property type="component" value="Unassembled WGS sequence"/>
</dbReference>
<accession>A0A5N7DHQ0</accession>
<dbReference type="SUPFAM" id="SSF53187">
    <property type="entry name" value="Zn-dependent exopeptidases"/>
    <property type="match status" value="1"/>
</dbReference>
<name>A0A5N7DHQ0_9EURO</name>
<dbReference type="GeneID" id="43669243"/>
<organism evidence="1 2">
    <name type="scientific">Aspergillus pseudonomiae</name>
    <dbReference type="NCBI Taxonomy" id="1506151"/>
    <lineage>
        <taxon>Eukaryota</taxon>
        <taxon>Fungi</taxon>
        <taxon>Dikarya</taxon>
        <taxon>Ascomycota</taxon>
        <taxon>Pezizomycotina</taxon>
        <taxon>Eurotiomycetes</taxon>
        <taxon>Eurotiomycetidae</taxon>
        <taxon>Eurotiales</taxon>
        <taxon>Aspergillaceae</taxon>
        <taxon>Aspergillus</taxon>
        <taxon>Aspergillus subgen. Circumdati</taxon>
    </lineage>
</organism>
<dbReference type="Gene3D" id="3.30.70.360">
    <property type="match status" value="1"/>
</dbReference>
<gene>
    <name evidence="1" type="ORF">BDV37DRAFT_270397</name>
</gene>
<proteinExistence type="predicted"/>
<evidence type="ECO:0000313" key="1">
    <source>
        <dbReference type="EMBL" id="KAE8405937.1"/>
    </source>
</evidence>
<dbReference type="RefSeq" id="XP_031943256.1">
    <property type="nucleotide sequence ID" value="XM_032084552.1"/>
</dbReference>
<dbReference type="EMBL" id="ML736757">
    <property type="protein sequence ID" value="KAE8405937.1"/>
    <property type="molecule type" value="Genomic_DNA"/>
</dbReference>